<evidence type="ECO:0000256" key="1">
    <source>
        <dbReference type="SAM" id="MobiDB-lite"/>
    </source>
</evidence>
<gene>
    <name evidence="2" type="ORF">K460DRAFT_356744</name>
</gene>
<proteinExistence type="predicted"/>
<evidence type="ECO:0008006" key="4">
    <source>
        <dbReference type="Google" id="ProtNLM"/>
    </source>
</evidence>
<dbReference type="RefSeq" id="XP_040785516.1">
    <property type="nucleotide sequence ID" value="XM_040931984.1"/>
</dbReference>
<keyword evidence="3" id="KW-1185">Reference proteome</keyword>
<protein>
    <recommendedName>
        <fullName evidence="4">BTB domain-containing protein</fullName>
    </recommendedName>
</protein>
<organism evidence="2 3">
    <name type="scientific">Cucurbitaria berberidis CBS 394.84</name>
    <dbReference type="NCBI Taxonomy" id="1168544"/>
    <lineage>
        <taxon>Eukaryota</taxon>
        <taxon>Fungi</taxon>
        <taxon>Dikarya</taxon>
        <taxon>Ascomycota</taxon>
        <taxon>Pezizomycotina</taxon>
        <taxon>Dothideomycetes</taxon>
        <taxon>Pleosporomycetidae</taxon>
        <taxon>Pleosporales</taxon>
        <taxon>Pleosporineae</taxon>
        <taxon>Cucurbitariaceae</taxon>
        <taxon>Cucurbitaria</taxon>
    </lineage>
</organism>
<feature type="region of interest" description="Disordered" evidence="1">
    <location>
        <begin position="1"/>
        <end position="20"/>
    </location>
</feature>
<evidence type="ECO:0000313" key="2">
    <source>
        <dbReference type="EMBL" id="KAF1842953.1"/>
    </source>
</evidence>
<comment type="caution">
    <text evidence="2">The sequence shown here is derived from an EMBL/GenBank/DDBJ whole genome shotgun (WGS) entry which is preliminary data.</text>
</comment>
<evidence type="ECO:0000313" key="3">
    <source>
        <dbReference type="Proteomes" id="UP000800039"/>
    </source>
</evidence>
<dbReference type="OrthoDB" id="3740062at2759"/>
<accession>A0A9P4GBS9</accession>
<feature type="compositionally biased region" description="Polar residues" evidence="1">
    <location>
        <begin position="1"/>
        <end position="12"/>
    </location>
</feature>
<dbReference type="EMBL" id="ML976617">
    <property type="protein sequence ID" value="KAF1842953.1"/>
    <property type="molecule type" value="Genomic_DNA"/>
</dbReference>
<sequence length="243" mass="27154">MTNTHFSRQPTSCGPAPKDSSRVRVQNTIRVINNLRGGEDIANYSLSARKELASSDTVDIVLGAAADKIEGVPKLALLVLSTTFRQYIEEKPEAAEIKVVSASIHLPSVAILMNWVKDVASSKTHYIIKVPVPATLVDKVKLIHAAHILGMSRYIDIVIKRFKEEVRSQIPRPEDCAEFEQYAISADHEIIKAVGERFGYLLRTYKFPGDRKMLTNFLARHEIFDKAVRDADARSLAKRATQV</sequence>
<dbReference type="AlphaFoldDB" id="A0A9P4GBS9"/>
<name>A0A9P4GBS9_9PLEO</name>
<dbReference type="GeneID" id="63849236"/>
<reference evidence="2" key="1">
    <citation type="submission" date="2020-01" db="EMBL/GenBank/DDBJ databases">
        <authorList>
            <consortium name="DOE Joint Genome Institute"/>
            <person name="Haridas S."/>
            <person name="Albert R."/>
            <person name="Binder M."/>
            <person name="Bloem J."/>
            <person name="Labutti K."/>
            <person name="Salamov A."/>
            <person name="Andreopoulos B."/>
            <person name="Baker S.E."/>
            <person name="Barry K."/>
            <person name="Bills G."/>
            <person name="Bluhm B.H."/>
            <person name="Cannon C."/>
            <person name="Castanera R."/>
            <person name="Culley D.E."/>
            <person name="Daum C."/>
            <person name="Ezra D."/>
            <person name="Gonzalez J.B."/>
            <person name="Henrissat B."/>
            <person name="Kuo A."/>
            <person name="Liang C."/>
            <person name="Lipzen A."/>
            <person name="Lutzoni F."/>
            <person name="Magnuson J."/>
            <person name="Mondo S."/>
            <person name="Nolan M."/>
            <person name="Ohm R."/>
            <person name="Pangilinan J."/>
            <person name="Park H.-J."/>
            <person name="Ramirez L."/>
            <person name="Alfaro M."/>
            <person name="Sun H."/>
            <person name="Tritt A."/>
            <person name="Yoshinaga Y."/>
            <person name="Zwiers L.-H."/>
            <person name="Turgeon B.G."/>
            <person name="Goodwin S.B."/>
            <person name="Spatafora J.W."/>
            <person name="Crous P.W."/>
            <person name="Grigoriev I.V."/>
        </authorList>
    </citation>
    <scope>NUCLEOTIDE SEQUENCE</scope>
    <source>
        <strain evidence="2">CBS 394.84</strain>
    </source>
</reference>
<dbReference type="Proteomes" id="UP000800039">
    <property type="component" value="Unassembled WGS sequence"/>
</dbReference>